<gene>
    <name evidence="2" type="ORF">FOZ61_005656</name>
</gene>
<accession>A0A7J6LGL3</accession>
<protein>
    <submittedName>
        <fullName evidence="2">Uncharacterized protein</fullName>
    </submittedName>
</protein>
<dbReference type="AlphaFoldDB" id="A0A7J6LGL3"/>
<organism evidence="2 3">
    <name type="scientific">Perkinsus olseni</name>
    <name type="common">Perkinsus atlanticus</name>
    <dbReference type="NCBI Taxonomy" id="32597"/>
    <lineage>
        <taxon>Eukaryota</taxon>
        <taxon>Sar</taxon>
        <taxon>Alveolata</taxon>
        <taxon>Perkinsozoa</taxon>
        <taxon>Perkinsea</taxon>
        <taxon>Perkinsida</taxon>
        <taxon>Perkinsidae</taxon>
        <taxon>Perkinsus</taxon>
    </lineage>
</organism>
<comment type="caution">
    <text evidence="2">The sequence shown here is derived from an EMBL/GenBank/DDBJ whole genome shotgun (WGS) entry which is preliminary data.</text>
</comment>
<feature type="region of interest" description="Disordered" evidence="1">
    <location>
        <begin position="80"/>
        <end position="125"/>
    </location>
</feature>
<name>A0A7J6LGL3_PEROL</name>
<feature type="compositionally biased region" description="Basic and acidic residues" evidence="1">
    <location>
        <begin position="103"/>
        <end position="112"/>
    </location>
</feature>
<dbReference type="OrthoDB" id="76103at2759"/>
<sequence length="173" mass="19050">MPEKGPSSSKRVAGGKRPGCLRSTYQSCASCCTNTLQSIRNFCCPTYKLYEDEEGPVTPVRVGVPVLQPVPQTTITAAVQPQVIGKASDPEDKRAKAAAAAEQRQEEHRTRGLGDSARGSSLEEAARKDELMGRIVELYTANREDPPLGLRLMTVKQLREHYQALKERNDTNH</sequence>
<evidence type="ECO:0000313" key="2">
    <source>
        <dbReference type="EMBL" id="KAF4658424.1"/>
    </source>
</evidence>
<dbReference type="Proteomes" id="UP000570595">
    <property type="component" value="Unassembled WGS sequence"/>
</dbReference>
<evidence type="ECO:0000313" key="3">
    <source>
        <dbReference type="Proteomes" id="UP000570595"/>
    </source>
</evidence>
<dbReference type="EMBL" id="JABAHT010000310">
    <property type="protein sequence ID" value="KAF4658424.1"/>
    <property type="molecule type" value="Genomic_DNA"/>
</dbReference>
<feature type="region of interest" description="Disordered" evidence="1">
    <location>
        <begin position="1"/>
        <end position="20"/>
    </location>
</feature>
<feature type="compositionally biased region" description="Polar residues" evidence="1">
    <location>
        <begin position="1"/>
        <end position="10"/>
    </location>
</feature>
<proteinExistence type="predicted"/>
<evidence type="ECO:0000256" key="1">
    <source>
        <dbReference type="SAM" id="MobiDB-lite"/>
    </source>
</evidence>
<reference evidence="2 3" key="1">
    <citation type="submission" date="2020-04" db="EMBL/GenBank/DDBJ databases">
        <title>Perkinsus olseni comparative genomics.</title>
        <authorList>
            <person name="Bogema D.R."/>
        </authorList>
    </citation>
    <scope>NUCLEOTIDE SEQUENCE [LARGE SCALE GENOMIC DNA]</scope>
    <source>
        <strain evidence="2">ATCC PRA-179</strain>
    </source>
</reference>